<evidence type="ECO:0000313" key="2">
    <source>
        <dbReference type="Proteomes" id="UP000554144"/>
    </source>
</evidence>
<organism evidence="1 2">
    <name type="scientific">Pollutimonas harenae</name>
    <dbReference type="NCBI Taxonomy" id="657015"/>
    <lineage>
        <taxon>Bacteria</taxon>
        <taxon>Pseudomonadati</taxon>
        <taxon>Pseudomonadota</taxon>
        <taxon>Betaproteobacteria</taxon>
        <taxon>Burkholderiales</taxon>
        <taxon>Alcaligenaceae</taxon>
        <taxon>Pollutimonas</taxon>
    </lineage>
</organism>
<dbReference type="Proteomes" id="UP000554144">
    <property type="component" value="Unassembled WGS sequence"/>
</dbReference>
<evidence type="ECO:0000313" key="1">
    <source>
        <dbReference type="EMBL" id="NYT87083.1"/>
    </source>
</evidence>
<dbReference type="AlphaFoldDB" id="A0A853H9I4"/>
<proteinExistence type="predicted"/>
<accession>A0A853H9I4</accession>
<dbReference type="Gene3D" id="1.10.12.10">
    <property type="entry name" value="Lyase 2-enoyl-coa Hydratase, Chain A, domain 2"/>
    <property type="match status" value="1"/>
</dbReference>
<keyword evidence="2" id="KW-1185">Reference proteome</keyword>
<gene>
    <name evidence="1" type="ORF">H0A62_15940</name>
</gene>
<sequence length="35" mass="3994">LFTEMLMVGVAQGDDEAKARLRDFLERKANKVQRG</sequence>
<dbReference type="EMBL" id="JACCEV010000011">
    <property type="protein sequence ID" value="NYT87083.1"/>
    <property type="molecule type" value="Genomic_DNA"/>
</dbReference>
<protein>
    <submittedName>
        <fullName evidence="1">Enoyl-CoA hydratase</fullName>
    </submittedName>
</protein>
<comment type="caution">
    <text evidence="1">The sequence shown here is derived from an EMBL/GenBank/DDBJ whole genome shotgun (WGS) entry which is preliminary data.</text>
</comment>
<reference evidence="1 2" key="1">
    <citation type="submission" date="2020-07" db="EMBL/GenBank/DDBJ databases">
        <title>Taxonomic revisions and descriptions of new bacterial species based on genomic comparisons in the high-G+C-content subgroup of the family Alcaligenaceae.</title>
        <authorList>
            <person name="Szabo A."/>
            <person name="Felfoldi T."/>
        </authorList>
    </citation>
    <scope>NUCLEOTIDE SEQUENCE [LARGE SCALE GENOMIC DNA]</scope>
    <source>
        <strain evidence="1 2">DSM 25667</strain>
    </source>
</reference>
<feature type="non-terminal residue" evidence="1">
    <location>
        <position position="1"/>
    </location>
</feature>
<name>A0A853H9I4_9BURK</name>
<dbReference type="InterPro" id="IPR014748">
    <property type="entry name" value="Enoyl-CoA_hydra_C"/>
</dbReference>